<evidence type="ECO:0000256" key="1">
    <source>
        <dbReference type="SAM" id="MobiDB-lite"/>
    </source>
</evidence>
<reference evidence="3 4" key="1">
    <citation type="submission" date="2014-07" db="EMBL/GenBank/DDBJ databases">
        <title>Methanogenic archaea and the global carbon cycle.</title>
        <authorList>
            <person name="Henriksen J.R."/>
            <person name="Luke J."/>
            <person name="Reinhart S."/>
            <person name="Benedict M.N."/>
            <person name="Youngblut N.D."/>
            <person name="Metcalf M.E."/>
            <person name="Whitaker R.J."/>
            <person name="Metcalf W.W."/>
        </authorList>
    </citation>
    <scope>NUCLEOTIDE SEQUENCE [LARGE SCALE GENOMIC DNA]</scope>
    <source>
        <strain evidence="3 4">Wiesmoor</strain>
    </source>
</reference>
<evidence type="ECO:0000256" key="2">
    <source>
        <dbReference type="SAM" id="Phobius"/>
    </source>
</evidence>
<sequence>MRDFARDDSAWADFLISKAALILASVVLFAALFNLVASFKELETREKLDFLALDFKTAVDEVGSGNSGSGNSGTGSLGSKGSGSGNSLAGAQEEFQGEFQNGSQDESHESSYCFSEQEIFRDLPFAGDIKVKVSGEYVCLEAESEEQSFRAVKPFAFKVLPLNESSLHEKLSVEFGPPGDEETPLIANYSEIGAFLQALGIEEAVLNPSENISLKKEFIYVRDEEGVSSFGCVLVYQ</sequence>
<keyword evidence="2" id="KW-0812">Transmembrane</keyword>
<dbReference type="HOGENOM" id="CLU_110569_0_0_2"/>
<dbReference type="EMBL" id="CP009526">
    <property type="protein sequence ID" value="AKB52112.1"/>
    <property type="molecule type" value="Genomic_DNA"/>
</dbReference>
<evidence type="ECO:0000313" key="3">
    <source>
        <dbReference type="EMBL" id="AKB52112.1"/>
    </source>
</evidence>
<evidence type="ECO:0000313" key="4">
    <source>
        <dbReference type="Proteomes" id="UP000033038"/>
    </source>
</evidence>
<dbReference type="AlphaFoldDB" id="A0A0E3QPI8"/>
<name>A0A0E3QPI8_METBA</name>
<dbReference type="Proteomes" id="UP000033038">
    <property type="component" value="Chromosome"/>
</dbReference>
<keyword evidence="2" id="KW-1133">Transmembrane helix</keyword>
<feature type="region of interest" description="Disordered" evidence="1">
    <location>
        <begin position="63"/>
        <end position="89"/>
    </location>
</feature>
<feature type="compositionally biased region" description="Gly residues" evidence="1">
    <location>
        <begin position="65"/>
        <end position="84"/>
    </location>
</feature>
<organism evidence="3 4">
    <name type="scientific">Methanosarcina barkeri str. Wiesmoor</name>
    <dbReference type="NCBI Taxonomy" id="1434109"/>
    <lineage>
        <taxon>Archaea</taxon>
        <taxon>Methanobacteriati</taxon>
        <taxon>Methanobacteriota</taxon>
        <taxon>Stenosarchaea group</taxon>
        <taxon>Methanomicrobia</taxon>
        <taxon>Methanosarcinales</taxon>
        <taxon>Methanosarcinaceae</taxon>
        <taxon>Methanosarcina</taxon>
    </lineage>
</organism>
<protein>
    <submittedName>
        <fullName evidence="3">Uncharacterized protein</fullName>
    </submittedName>
</protein>
<gene>
    <name evidence="3" type="ORF">MSBRW_2859</name>
</gene>
<dbReference type="PATRIC" id="fig|1434109.4.peg.3726"/>
<dbReference type="KEGG" id="mbw:MSBRW_2859"/>
<feature type="transmembrane region" description="Helical" evidence="2">
    <location>
        <begin position="15"/>
        <end position="37"/>
    </location>
</feature>
<dbReference type="RefSeq" id="WP_011306862.1">
    <property type="nucleotide sequence ID" value="NZ_CP009526.1"/>
</dbReference>
<dbReference type="GeneID" id="24824448"/>
<accession>A0A0E3QPI8</accession>
<proteinExistence type="predicted"/>
<keyword evidence="2" id="KW-0472">Membrane</keyword>